<dbReference type="Pfam" id="PF04963">
    <property type="entry name" value="Sigma54_CBD"/>
    <property type="match status" value="1"/>
</dbReference>
<evidence type="ECO:0000256" key="4">
    <source>
        <dbReference type="ARBA" id="ARBA00022695"/>
    </source>
</evidence>
<evidence type="ECO:0000259" key="10">
    <source>
        <dbReference type="Pfam" id="PF04963"/>
    </source>
</evidence>
<proteinExistence type="inferred from homology"/>
<evidence type="ECO:0000256" key="8">
    <source>
        <dbReference type="ARBA" id="ARBA00023163"/>
    </source>
</evidence>
<dbReference type="EMBL" id="JAWDIP010000004">
    <property type="protein sequence ID" value="MDY0395958.1"/>
    <property type="molecule type" value="Genomic_DNA"/>
</dbReference>
<evidence type="ECO:0000256" key="2">
    <source>
        <dbReference type="ARBA" id="ARBA00022478"/>
    </source>
</evidence>
<feature type="domain" description="RNA polymerase sigma factor 54 core-binding" evidence="10">
    <location>
        <begin position="71"/>
        <end position="258"/>
    </location>
</feature>
<gene>
    <name evidence="11" type="primary">rpoN</name>
    <name evidence="11" type="ORF">RWE15_18215</name>
</gene>
<dbReference type="InterPro" id="IPR007634">
    <property type="entry name" value="RNA_pol_sigma_54_DNA-bd"/>
</dbReference>
<dbReference type="InterPro" id="IPR007046">
    <property type="entry name" value="RNA_pol_sigma_54_core-bd"/>
</dbReference>
<dbReference type="Pfam" id="PF00309">
    <property type="entry name" value="Sigma54_AID"/>
    <property type="match status" value="1"/>
</dbReference>
<keyword evidence="4" id="KW-0548">Nucleotidyltransferase</keyword>
<keyword evidence="7" id="KW-0238">DNA-binding</keyword>
<dbReference type="InterPro" id="IPR000394">
    <property type="entry name" value="RNA_pol_sigma_54"/>
</dbReference>
<evidence type="ECO:0000259" key="9">
    <source>
        <dbReference type="Pfam" id="PF04552"/>
    </source>
</evidence>
<keyword evidence="5" id="KW-0805">Transcription regulation</keyword>
<protein>
    <submittedName>
        <fullName evidence="11">RNA polymerase factor sigma-54</fullName>
    </submittedName>
</protein>
<dbReference type="Pfam" id="PF04552">
    <property type="entry name" value="Sigma54_DBD"/>
    <property type="match status" value="1"/>
</dbReference>
<sequence>MQPRLIQEQSLQWKMNQSLLQAIQILQFSSVELLDYIKEVANENPLVDEIDTNYNVYSELGGSGSQPDIGEINSAELSMFERLKRQLFTLNMPEEMLPVVIYGIDSLDESGYLTIDLQTWANDLQISPETALEALSLLQSLDPPGIGARTLTECILLQLQKTAGINNLAAAADLLHNHLDWVADNDLRAITNAYDVDEKQAADLIEHIRACHPKPGNLLADKKADYIIPEAAIIKEDGRWKISFYKWSKPTISLNHDYENLAGLKEEDKTYLKEKKQQIEWLNNAIDYRISTLEKIIHFVVQKQLLYFEEGTEALRPLTLKEAAGELDISISTVSRSIQNKYVQTTQGVTPIKFFFCTWD</sequence>
<dbReference type="PANTHER" id="PTHR32248">
    <property type="entry name" value="RNA POLYMERASE SIGMA-54 FACTOR"/>
    <property type="match status" value="1"/>
</dbReference>
<evidence type="ECO:0000256" key="7">
    <source>
        <dbReference type="ARBA" id="ARBA00023125"/>
    </source>
</evidence>
<dbReference type="PRINTS" id="PR00045">
    <property type="entry name" value="SIGMA54FCT"/>
</dbReference>
<feature type="domain" description="RNA polymerase sigma factor 54 DNA-binding" evidence="9">
    <location>
        <begin position="270"/>
        <end position="357"/>
    </location>
</feature>
<comment type="similarity">
    <text evidence="1">Belongs to the sigma-54 factor family.</text>
</comment>
<keyword evidence="12" id="KW-1185">Reference proteome</keyword>
<evidence type="ECO:0000256" key="1">
    <source>
        <dbReference type="ARBA" id="ARBA00008798"/>
    </source>
</evidence>
<dbReference type="InterPro" id="IPR038709">
    <property type="entry name" value="RpoN_core-bd_sf"/>
</dbReference>
<evidence type="ECO:0000313" key="11">
    <source>
        <dbReference type="EMBL" id="MDY0395958.1"/>
    </source>
</evidence>
<dbReference type="PROSITE" id="PS50044">
    <property type="entry name" value="SIGMA54_3"/>
    <property type="match status" value="1"/>
</dbReference>
<keyword evidence="2" id="KW-0240">DNA-directed RNA polymerase</keyword>
<comment type="caution">
    <text evidence="11">The sequence shown here is derived from an EMBL/GenBank/DDBJ whole genome shotgun (WGS) entry which is preliminary data.</text>
</comment>
<dbReference type="NCBIfam" id="TIGR02395">
    <property type="entry name" value="rpoN_sigma"/>
    <property type="match status" value="1"/>
</dbReference>
<organism evidence="11 12">
    <name type="scientific">Tigheibacillus halophilus</name>
    <dbReference type="NCBI Taxonomy" id="361280"/>
    <lineage>
        <taxon>Bacteria</taxon>
        <taxon>Bacillati</taxon>
        <taxon>Bacillota</taxon>
        <taxon>Bacilli</taxon>
        <taxon>Bacillales</taxon>
        <taxon>Bacillaceae</taxon>
        <taxon>Tigheibacillus</taxon>
    </lineage>
</organism>
<evidence type="ECO:0000256" key="6">
    <source>
        <dbReference type="ARBA" id="ARBA00023082"/>
    </source>
</evidence>
<keyword evidence="6" id="KW-0731">Sigma factor</keyword>
<evidence type="ECO:0000256" key="3">
    <source>
        <dbReference type="ARBA" id="ARBA00022679"/>
    </source>
</evidence>
<keyword evidence="3" id="KW-0808">Transferase</keyword>
<evidence type="ECO:0000256" key="5">
    <source>
        <dbReference type="ARBA" id="ARBA00023015"/>
    </source>
</evidence>
<name>A0ABU5C9H1_9BACI</name>
<reference evidence="11 12" key="1">
    <citation type="submission" date="2023-10" db="EMBL/GenBank/DDBJ databases">
        <title>Virgibacillus halophilus 5B73C genome.</title>
        <authorList>
            <person name="Miliotis G."/>
            <person name="Sengupta P."/>
            <person name="Hameed A."/>
            <person name="Chuvochina M."/>
            <person name="Mcdonagh F."/>
            <person name="Simpson A.C."/>
            <person name="Singh N.K."/>
            <person name="Rekha P.D."/>
            <person name="Raman K."/>
            <person name="Hugenholtz P."/>
            <person name="Venkateswaran K."/>
        </authorList>
    </citation>
    <scope>NUCLEOTIDE SEQUENCE [LARGE SCALE GENOMIC DNA]</scope>
    <source>
        <strain evidence="11 12">5B73C</strain>
    </source>
</reference>
<dbReference type="Proteomes" id="UP001281447">
    <property type="component" value="Unassembled WGS sequence"/>
</dbReference>
<dbReference type="PANTHER" id="PTHR32248:SF4">
    <property type="entry name" value="RNA POLYMERASE SIGMA-54 FACTOR"/>
    <property type="match status" value="1"/>
</dbReference>
<evidence type="ECO:0000313" key="12">
    <source>
        <dbReference type="Proteomes" id="UP001281447"/>
    </source>
</evidence>
<dbReference type="Gene3D" id="1.10.10.1330">
    <property type="entry name" value="RNA polymerase sigma-54 factor, core-binding domain"/>
    <property type="match status" value="1"/>
</dbReference>
<accession>A0ABU5C9H1</accession>
<keyword evidence="8" id="KW-0804">Transcription</keyword>